<accession>A0A7X1F9W7</accession>
<reference evidence="1 2" key="1">
    <citation type="submission" date="2020-08" db="EMBL/GenBank/DDBJ databases">
        <title>The genome sequence of Novosphingobium flavum 4Y4.</title>
        <authorList>
            <person name="Liu Y."/>
        </authorList>
    </citation>
    <scope>NUCLEOTIDE SEQUENCE [LARGE SCALE GENOMIC DNA]</scope>
    <source>
        <strain evidence="1 2">4Y4</strain>
    </source>
</reference>
<name>A0A7X1F9W7_9SPHN</name>
<dbReference type="AlphaFoldDB" id="A0A7X1F9W7"/>
<dbReference type="Proteomes" id="UP000520156">
    <property type="component" value="Unassembled WGS sequence"/>
</dbReference>
<organism evidence="1 2">
    <name type="scientific">Novosphingobium aerophilum</name>
    <dbReference type="NCBI Taxonomy" id="2839843"/>
    <lineage>
        <taxon>Bacteria</taxon>
        <taxon>Pseudomonadati</taxon>
        <taxon>Pseudomonadota</taxon>
        <taxon>Alphaproteobacteria</taxon>
        <taxon>Sphingomonadales</taxon>
        <taxon>Sphingomonadaceae</taxon>
        <taxon>Novosphingobium</taxon>
    </lineage>
</organism>
<evidence type="ECO:0000313" key="1">
    <source>
        <dbReference type="EMBL" id="MBC2653097.1"/>
    </source>
</evidence>
<keyword evidence="2" id="KW-1185">Reference proteome</keyword>
<sequence>MALVLLAGLAGQAVIARDSLGMFATWGAFRDPGVPRCYAIAMADPSTAERERQAYAAIGSWPARGQRNQVHFRLSRQMAPSSHPVLAINGQHLNLVGSGSDAWSVDPRMDAAIVAAMRSARSMRISAKDTKGRPFVDVYALAGAATAMDAATLGCARA</sequence>
<comment type="caution">
    <text evidence="1">The sequence shown here is derived from an EMBL/GenBank/DDBJ whole genome shotgun (WGS) entry which is preliminary data.</text>
</comment>
<dbReference type="EMBL" id="JACLAU010000034">
    <property type="protein sequence ID" value="MBC2653097.1"/>
    <property type="molecule type" value="Genomic_DNA"/>
</dbReference>
<dbReference type="RefSeq" id="WP_185684491.1">
    <property type="nucleotide sequence ID" value="NZ_JACLAU010000034.1"/>
</dbReference>
<gene>
    <name evidence="1" type="ORF">H7F49_15480</name>
</gene>
<evidence type="ECO:0000313" key="2">
    <source>
        <dbReference type="Proteomes" id="UP000520156"/>
    </source>
</evidence>
<protein>
    <submittedName>
        <fullName evidence="1">Uncharacterized protein</fullName>
    </submittedName>
</protein>
<proteinExistence type="predicted"/>